<reference evidence="3 4" key="1">
    <citation type="submission" date="2019-04" db="EMBL/GenBank/DDBJ databases">
        <authorList>
            <person name="Van Vliet M D."/>
        </authorList>
    </citation>
    <scope>NUCLEOTIDE SEQUENCE [LARGE SCALE GENOMIC DNA]</scope>
    <source>
        <strain evidence="3 4">F1</strain>
    </source>
</reference>
<dbReference type="Proteomes" id="UP000366872">
    <property type="component" value="Unassembled WGS sequence"/>
</dbReference>
<dbReference type="PANTHER" id="PTHR46066">
    <property type="entry name" value="CHITINASE DOMAIN-CONTAINING PROTEIN 1 FAMILY MEMBER"/>
    <property type="match status" value="1"/>
</dbReference>
<keyword evidence="4" id="KW-1185">Reference proteome</keyword>
<dbReference type="Pfam" id="PF00704">
    <property type="entry name" value="Glyco_hydro_18"/>
    <property type="match status" value="1"/>
</dbReference>
<evidence type="ECO:0000313" key="3">
    <source>
        <dbReference type="EMBL" id="VGO11609.1"/>
    </source>
</evidence>
<sequence>MNKQIIAVLLCLSAIAGQAKPFPETWAYLMKGEEKYFPAQSPITDVGCFSAAVDGDGNLSGGHTSPPALPGANRGTRYHLVVTIPWSTTLAHIYLDPKLPFRQRIIDGIVERCGPFDGVQIDIESVSSTDGTNYLNFLAAVKKALPKGKLFSVAVMARWEEHKRKNPTDAFDYPFIGMIADRVVVMAYDEHYRGGSHGPIASLPWCRDIYAYALKTIPADKLVMGVPLYGRGWQTPSLAKAYKNREIVDELSKKGIKSTWTEDCGHYSFQQTVTINVHYETQQSLKAKYDLYAQRPIRGIACWRIGQEPEGFWNYLLQL</sequence>
<feature type="domain" description="GH18" evidence="2">
    <location>
        <begin position="1"/>
        <end position="319"/>
    </location>
</feature>
<dbReference type="EMBL" id="CAAHFG010000001">
    <property type="protein sequence ID" value="VGO11609.1"/>
    <property type="molecule type" value="Genomic_DNA"/>
</dbReference>
<keyword evidence="1" id="KW-0732">Signal</keyword>
<dbReference type="AlphaFoldDB" id="A0A6C2TVG8"/>
<dbReference type="InterPro" id="IPR001223">
    <property type="entry name" value="Glyco_hydro18_cat"/>
</dbReference>
<dbReference type="SMART" id="SM00636">
    <property type="entry name" value="Glyco_18"/>
    <property type="match status" value="1"/>
</dbReference>
<dbReference type="Gene3D" id="3.10.50.10">
    <property type="match status" value="1"/>
</dbReference>
<dbReference type="SUPFAM" id="SSF51445">
    <property type="entry name" value="(Trans)glycosidases"/>
    <property type="match status" value="1"/>
</dbReference>
<dbReference type="PANTHER" id="PTHR46066:SF2">
    <property type="entry name" value="CHITINASE DOMAIN-CONTAINING PROTEIN 1"/>
    <property type="match status" value="1"/>
</dbReference>
<dbReference type="GO" id="GO:0005975">
    <property type="term" value="P:carbohydrate metabolic process"/>
    <property type="evidence" value="ECO:0007669"/>
    <property type="project" value="InterPro"/>
</dbReference>
<name>A0A6C2TVG8_PONDE</name>
<dbReference type="GO" id="GO:0008061">
    <property type="term" value="F:chitin binding"/>
    <property type="evidence" value="ECO:0007669"/>
    <property type="project" value="InterPro"/>
</dbReference>
<protein>
    <submittedName>
        <fullName evidence="3">Spore germination protein YaaH</fullName>
    </submittedName>
</protein>
<organism evidence="3 4">
    <name type="scientific">Pontiella desulfatans</name>
    <dbReference type="NCBI Taxonomy" id="2750659"/>
    <lineage>
        <taxon>Bacteria</taxon>
        <taxon>Pseudomonadati</taxon>
        <taxon>Kiritimatiellota</taxon>
        <taxon>Kiritimatiellia</taxon>
        <taxon>Kiritimatiellales</taxon>
        <taxon>Pontiellaceae</taxon>
        <taxon>Pontiella</taxon>
    </lineage>
</organism>
<feature type="signal peptide" evidence="1">
    <location>
        <begin position="1"/>
        <end position="19"/>
    </location>
</feature>
<dbReference type="InterPro" id="IPR029070">
    <property type="entry name" value="Chitinase_insertion_sf"/>
</dbReference>
<evidence type="ECO:0000313" key="4">
    <source>
        <dbReference type="Proteomes" id="UP000366872"/>
    </source>
</evidence>
<evidence type="ECO:0000256" key="1">
    <source>
        <dbReference type="SAM" id="SignalP"/>
    </source>
</evidence>
<dbReference type="InterPro" id="IPR017853">
    <property type="entry name" value="GH"/>
</dbReference>
<dbReference type="InterPro" id="IPR011583">
    <property type="entry name" value="Chitinase_II/V-like_cat"/>
</dbReference>
<accession>A0A6C2TVG8</accession>
<dbReference type="RefSeq" id="WP_136077354.1">
    <property type="nucleotide sequence ID" value="NZ_CAAHFG010000001.1"/>
</dbReference>
<proteinExistence type="predicted"/>
<evidence type="ECO:0000259" key="2">
    <source>
        <dbReference type="PROSITE" id="PS51910"/>
    </source>
</evidence>
<dbReference type="Gene3D" id="3.20.20.80">
    <property type="entry name" value="Glycosidases"/>
    <property type="match status" value="1"/>
</dbReference>
<feature type="chain" id="PRO_5025484274" evidence="1">
    <location>
        <begin position="20"/>
        <end position="319"/>
    </location>
</feature>
<dbReference type="PROSITE" id="PS51910">
    <property type="entry name" value="GH18_2"/>
    <property type="match status" value="1"/>
</dbReference>
<gene>
    <name evidence="3" type="primary">yaaH</name>
    <name evidence="3" type="ORF">PDESU_00154</name>
</gene>